<dbReference type="RefSeq" id="WP_324697443.1">
    <property type="nucleotide sequence ID" value="NZ_JAYMYJ010000145.1"/>
</dbReference>
<evidence type="ECO:0000259" key="5">
    <source>
        <dbReference type="PROSITE" id="PS50931"/>
    </source>
</evidence>
<dbReference type="Pfam" id="PF03466">
    <property type="entry name" value="LysR_substrate"/>
    <property type="match status" value="1"/>
</dbReference>
<dbReference type="Proteomes" id="UP001308005">
    <property type="component" value="Unassembled WGS sequence"/>
</dbReference>
<dbReference type="SUPFAM" id="SSF53850">
    <property type="entry name" value="Periplasmic binding protein-like II"/>
    <property type="match status" value="1"/>
</dbReference>
<evidence type="ECO:0000313" key="6">
    <source>
        <dbReference type="EMBL" id="MEB4592899.1"/>
    </source>
</evidence>
<keyword evidence="4" id="KW-0804">Transcription</keyword>
<keyword evidence="3" id="KW-0238">DNA-binding</keyword>
<evidence type="ECO:0000256" key="4">
    <source>
        <dbReference type="ARBA" id="ARBA00023163"/>
    </source>
</evidence>
<name>A0ABU6D1E3_9GAMM</name>
<evidence type="ECO:0000313" key="7">
    <source>
        <dbReference type="Proteomes" id="UP001308005"/>
    </source>
</evidence>
<reference evidence="7" key="1">
    <citation type="submission" date="2023-07" db="EMBL/GenBank/DDBJ databases">
        <title>The carbon used by Thiothrix.</title>
        <authorList>
            <person name="Chen L."/>
        </authorList>
    </citation>
    <scope>NUCLEOTIDE SEQUENCE [LARGE SCALE GENOMIC DNA]</scope>
</reference>
<dbReference type="InterPro" id="IPR036388">
    <property type="entry name" value="WH-like_DNA-bd_sf"/>
</dbReference>
<evidence type="ECO:0000256" key="3">
    <source>
        <dbReference type="ARBA" id="ARBA00023125"/>
    </source>
</evidence>
<keyword evidence="7" id="KW-1185">Reference proteome</keyword>
<dbReference type="InterPro" id="IPR000847">
    <property type="entry name" value="LysR_HTH_N"/>
</dbReference>
<evidence type="ECO:0000256" key="2">
    <source>
        <dbReference type="ARBA" id="ARBA00023015"/>
    </source>
</evidence>
<dbReference type="PROSITE" id="PS50931">
    <property type="entry name" value="HTH_LYSR"/>
    <property type="match status" value="1"/>
</dbReference>
<dbReference type="PANTHER" id="PTHR30537">
    <property type="entry name" value="HTH-TYPE TRANSCRIPTIONAL REGULATOR"/>
    <property type="match status" value="1"/>
</dbReference>
<evidence type="ECO:0000256" key="1">
    <source>
        <dbReference type="ARBA" id="ARBA00009437"/>
    </source>
</evidence>
<dbReference type="EMBL" id="JAYMYJ010000145">
    <property type="protein sequence ID" value="MEB4592899.1"/>
    <property type="molecule type" value="Genomic_DNA"/>
</dbReference>
<sequence>MQVFIQVMESGSFSKAAEALNLPRSTISTVIQTLEDRLHAQLFQRTTRRVMPTHDGLNYLETAREIVDAFEAAEMMFRQGSGQVSGRLRVDMPSRIGRRFIIPALPSLLQAHPELELEISTRDRIADMIPEGIDCLIRVGSPGDPLLVCSKLGELELVNCASQLYLAHYGAPKTLADLGRHVMVGYSHDATPLQASAGLEYLDRRGLLQSAPMQSLVSVDNAEAYIASALAGLGIIQVPRFDVQHLLDTGELVQVLPEFQPPAMQLSFLYAKRRNLPARIRVFQVWVSQLLRPLIAPCLQERGQQPHAVL</sequence>
<organism evidence="6 7">
    <name type="scientific">Candidatus Thiothrix phosphatis</name>
    <dbReference type="NCBI Taxonomy" id="3112415"/>
    <lineage>
        <taxon>Bacteria</taxon>
        <taxon>Pseudomonadati</taxon>
        <taxon>Pseudomonadota</taxon>
        <taxon>Gammaproteobacteria</taxon>
        <taxon>Thiotrichales</taxon>
        <taxon>Thiotrichaceae</taxon>
        <taxon>Thiothrix</taxon>
    </lineage>
</organism>
<dbReference type="SUPFAM" id="SSF46785">
    <property type="entry name" value="Winged helix' DNA-binding domain"/>
    <property type="match status" value="1"/>
</dbReference>
<accession>A0ABU6D1E3</accession>
<dbReference type="InterPro" id="IPR058163">
    <property type="entry name" value="LysR-type_TF_proteobact-type"/>
</dbReference>
<dbReference type="InterPro" id="IPR005119">
    <property type="entry name" value="LysR_subst-bd"/>
</dbReference>
<reference evidence="6 7" key="2">
    <citation type="submission" date="2024-01" db="EMBL/GenBank/DDBJ databases">
        <authorList>
            <person name="Xie X."/>
        </authorList>
    </citation>
    <scope>NUCLEOTIDE SEQUENCE [LARGE SCALE GENOMIC DNA]</scope>
    <source>
        <strain evidence="6">SCUT-1</strain>
    </source>
</reference>
<comment type="similarity">
    <text evidence="1">Belongs to the LysR transcriptional regulatory family.</text>
</comment>
<dbReference type="InterPro" id="IPR036390">
    <property type="entry name" value="WH_DNA-bd_sf"/>
</dbReference>
<feature type="domain" description="HTH lysR-type" evidence="5">
    <location>
        <begin position="1"/>
        <end position="53"/>
    </location>
</feature>
<dbReference type="Pfam" id="PF00126">
    <property type="entry name" value="HTH_1"/>
    <property type="match status" value="1"/>
</dbReference>
<dbReference type="PANTHER" id="PTHR30537:SF72">
    <property type="entry name" value="LYSR FAMILY TRANSCRIPTIONAL REGULATOR"/>
    <property type="match status" value="1"/>
</dbReference>
<dbReference type="CDD" id="cd08472">
    <property type="entry name" value="PBP2_CrgA_like_3"/>
    <property type="match status" value="1"/>
</dbReference>
<dbReference type="Gene3D" id="3.40.190.290">
    <property type="match status" value="1"/>
</dbReference>
<protein>
    <submittedName>
        <fullName evidence="6">LysR family transcriptional regulator</fullName>
    </submittedName>
</protein>
<keyword evidence="2" id="KW-0805">Transcription regulation</keyword>
<gene>
    <name evidence="6" type="ORF">VSS37_18110</name>
</gene>
<dbReference type="Gene3D" id="1.10.10.10">
    <property type="entry name" value="Winged helix-like DNA-binding domain superfamily/Winged helix DNA-binding domain"/>
    <property type="match status" value="1"/>
</dbReference>
<comment type="caution">
    <text evidence="6">The sequence shown here is derived from an EMBL/GenBank/DDBJ whole genome shotgun (WGS) entry which is preliminary data.</text>
</comment>
<proteinExistence type="inferred from homology"/>